<dbReference type="Proteomes" id="UP000252023">
    <property type="component" value="Chromosome"/>
</dbReference>
<evidence type="ECO:0000313" key="3">
    <source>
        <dbReference type="EMBL" id="AXC51122.1"/>
    </source>
</evidence>
<feature type="compositionally biased region" description="Gly residues" evidence="1">
    <location>
        <begin position="10"/>
        <end position="22"/>
    </location>
</feature>
<protein>
    <submittedName>
        <fullName evidence="3">LysM peptidoglycan-binding domain-containing protein</fullName>
    </submittedName>
</protein>
<evidence type="ECO:0000259" key="2">
    <source>
        <dbReference type="PROSITE" id="PS51782"/>
    </source>
</evidence>
<dbReference type="InterPro" id="IPR016047">
    <property type="entry name" value="M23ase_b-sheet_dom"/>
</dbReference>
<organism evidence="3 4">
    <name type="scientific">Paracoccus suum</name>
    <dbReference type="NCBI Taxonomy" id="2259340"/>
    <lineage>
        <taxon>Bacteria</taxon>
        <taxon>Pseudomonadati</taxon>
        <taxon>Pseudomonadota</taxon>
        <taxon>Alphaproteobacteria</taxon>
        <taxon>Rhodobacterales</taxon>
        <taxon>Paracoccaceae</taxon>
        <taxon>Paracoccus</taxon>
    </lineage>
</organism>
<dbReference type="Gene3D" id="3.10.350.10">
    <property type="entry name" value="LysM domain"/>
    <property type="match status" value="1"/>
</dbReference>
<reference evidence="4" key="1">
    <citation type="submission" date="2018-07" db="EMBL/GenBank/DDBJ databases">
        <title>Genome sequencing of Paracoccus sp. SC2-6.</title>
        <authorList>
            <person name="Heo J."/>
            <person name="Kim S.-J."/>
            <person name="Kwon S.-W."/>
        </authorList>
    </citation>
    <scope>NUCLEOTIDE SEQUENCE [LARGE SCALE GENOMIC DNA]</scope>
    <source>
        <strain evidence="4">SC2-6</strain>
    </source>
</reference>
<keyword evidence="4" id="KW-1185">Reference proteome</keyword>
<dbReference type="Pfam" id="PF01551">
    <property type="entry name" value="Peptidase_M23"/>
    <property type="match status" value="1"/>
</dbReference>
<dbReference type="SUPFAM" id="SSF54106">
    <property type="entry name" value="LysM domain"/>
    <property type="match status" value="1"/>
</dbReference>
<dbReference type="SMART" id="SM00257">
    <property type="entry name" value="LysM"/>
    <property type="match status" value="1"/>
</dbReference>
<dbReference type="PANTHER" id="PTHR21666:SF291">
    <property type="entry name" value="STAGE II SPORULATION PROTEIN Q"/>
    <property type="match status" value="1"/>
</dbReference>
<dbReference type="OrthoDB" id="9795421at2"/>
<dbReference type="Gene3D" id="2.70.70.10">
    <property type="entry name" value="Glucose Permease (Domain IIA)"/>
    <property type="match status" value="1"/>
</dbReference>
<dbReference type="AlphaFoldDB" id="A0A344PP17"/>
<dbReference type="CDD" id="cd00118">
    <property type="entry name" value="LysM"/>
    <property type="match status" value="1"/>
</dbReference>
<sequence>MALASCAGGTATGTGGASGGPLAGLQNPFAGLNNPFSGAGAAGVDPDLRGRIGGPFSTAGSAGATAATGAVTDPFAGQGVKQPDVPQGGTVTKTTVTTPAATTPTGAATTTTTTTTTTTPGRAPTSHTVAAGETAWSIARKYGVSVNDLASANALPADTMTVRTGQKLAIPGAAATASTTAQVTAPGVGSPTPRPPSASRALPREDTTPASAKVDRPSAPDLGATRTAASGGKGKLQMPVTGSIVRAYSKGKNEGIDLSAPTGTPVKAAGSGTVAAITRDTDGVPIVVMRHDGELMTVYAGLDNLSVAKGDKVSAGQAIGKSSKSGVLHFEVRQGFESVDPESYLR</sequence>
<dbReference type="PANTHER" id="PTHR21666">
    <property type="entry name" value="PEPTIDASE-RELATED"/>
    <property type="match status" value="1"/>
</dbReference>
<evidence type="ECO:0000256" key="1">
    <source>
        <dbReference type="SAM" id="MobiDB-lite"/>
    </source>
</evidence>
<feature type="region of interest" description="Disordered" evidence="1">
    <location>
        <begin position="1"/>
        <end position="127"/>
    </location>
</feature>
<dbReference type="CDD" id="cd12797">
    <property type="entry name" value="M23_peptidase"/>
    <property type="match status" value="1"/>
</dbReference>
<feature type="compositionally biased region" description="Low complexity" evidence="1">
    <location>
        <begin position="173"/>
        <end position="185"/>
    </location>
</feature>
<feature type="compositionally biased region" description="Low complexity" evidence="1">
    <location>
        <begin position="88"/>
        <end position="125"/>
    </location>
</feature>
<gene>
    <name evidence="3" type="ORF">DRW48_06665</name>
</gene>
<feature type="domain" description="LysM" evidence="2">
    <location>
        <begin position="125"/>
        <end position="170"/>
    </location>
</feature>
<dbReference type="SUPFAM" id="SSF51261">
    <property type="entry name" value="Duplicated hybrid motif"/>
    <property type="match status" value="1"/>
</dbReference>
<dbReference type="InterPro" id="IPR036779">
    <property type="entry name" value="LysM_dom_sf"/>
</dbReference>
<dbReference type="InterPro" id="IPR050570">
    <property type="entry name" value="Cell_wall_metabolism_enzyme"/>
</dbReference>
<dbReference type="Pfam" id="PF01476">
    <property type="entry name" value="LysM"/>
    <property type="match status" value="1"/>
</dbReference>
<dbReference type="PROSITE" id="PS51782">
    <property type="entry name" value="LYSM"/>
    <property type="match status" value="1"/>
</dbReference>
<feature type="region of interest" description="Disordered" evidence="1">
    <location>
        <begin position="173"/>
        <end position="236"/>
    </location>
</feature>
<dbReference type="EMBL" id="CP030918">
    <property type="protein sequence ID" value="AXC51122.1"/>
    <property type="molecule type" value="Genomic_DNA"/>
</dbReference>
<dbReference type="InterPro" id="IPR011055">
    <property type="entry name" value="Dup_hybrid_motif"/>
</dbReference>
<dbReference type="KEGG" id="pars:DRW48_06665"/>
<name>A0A344PP17_9RHOB</name>
<proteinExistence type="predicted"/>
<feature type="compositionally biased region" description="Basic and acidic residues" evidence="1">
    <location>
        <begin position="202"/>
        <end position="218"/>
    </location>
</feature>
<accession>A0A344PP17</accession>
<dbReference type="InterPro" id="IPR018392">
    <property type="entry name" value="LysM"/>
</dbReference>
<dbReference type="GO" id="GO:0004222">
    <property type="term" value="F:metalloendopeptidase activity"/>
    <property type="evidence" value="ECO:0007669"/>
    <property type="project" value="TreeGrafter"/>
</dbReference>
<evidence type="ECO:0000313" key="4">
    <source>
        <dbReference type="Proteomes" id="UP000252023"/>
    </source>
</evidence>
<feature type="compositionally biased region" description="Low complexity" evidence="1">
    <location>
        <begin position="57"/>
        <end position="70"/>
    </location>
</feature>